<protein>
    <submittedName>
        <fullName evidence="3">Necrosis-inducing factor-domain-containing protein</fullName>
    </submittedName>
</protein>
<evidence type="ECO:0000313" key="3">
    <source>
        <dbReference type="EMBL" id="KAK3388613.1"/>
    </source>
</evidence>
<evidence type="ECO:0000313" key="4">
    <source>
        <dbReference type="Proteomes" id="UP001281003"/>
    </source>
</evidence>
<dbReference type="Proteomes" id="UP001281003">
    <property type="component" value="Unassembled WGS sequence"/>
</dbReference>
<dbReference type="InterPro" id="IPR029226">
    <property type="entry name" value="Ecp2-like"/>
</dbReference>
<organism evidence="3 4">
    <name type="scientific">Sordaria brevicollis</name>
    <dbReference type="NCBI Taxonomy" id="83679"/>
    <lineage>
        <taxon>Eukaryota</taxon>
        <taxon>Fungi</taxon>
        <taxon>Dikarya</taxon>
        <taxon>Ascomycota</taxon>
        <taxon>Pezizomycotina</taxon>
        <taxon>Sordariomycetes</taxon>
        <taxon>Sordariomycetidae</taxon>
        <taxon>Sordariales</taxon>
        <taxon>Sordariaceae</taxon>
        <taxon>Sordaria</taxon>
    </lineage>
</organism>
<gene>
    <name evidence="3" type="ORF">B0T20DRAFT_425894</name>
</gene>
<evidence type="ECO:0000256" key="1">
    <source>
        <dbReference type="SAM" id="SignalP"/>
    </source>
</evidence>
<keyword evidence="1" id="KW-0732">Signal</keyword>
<proteinExistence type="predicted"/>
<reference evidence="3" key="1">
    <citation type="journal article" date="2023" name="Mol. Phylogenet. Evol.">
        <title>Genome-scale phylogeny and comparative genomics of the fungal order Sordariales.</title>
        <authorList>
            <person name="Hensen N."/>
            <person name="Bonometti L."/>
            <person name="Westerberg I."/>
            <person name="Brannstrom I.O."/>
            <person name="Guillou S."/>
            <person name="Cros-Aarteil S."/>
            <person name="Calhoun S."/>
            <person name="Haridas S."/>
            <person name="Kuo A."/>
            <person name="Mondo S."/>
            <person name="Pangilinan J."/>
            <person name="Riley R."/>
            <person name="LaButti K."/>
            <person name="Andreopoulos B."/>
            <person name="Lipzen A."/>
            <person name="Chen C."/>
            <person name="Yan M."/>
            <person name="Daum C."/>
            <person name="Ng V."/>
            <person name="Clum A."/>
            <person name="Steindorff A."/>
            <person name="Ohm R.A."/>
            <person name="Martin F."/>
            <person name="Silar P."/>
            <person name="Natvig D.O."/>
            <person name="Lalanne C."/>
            <person name="Gautier V."/>
            <person name="Ament-Velasquez S.L."/>
            <person name="Kruys A."/>
            <person name="Hutchinson M.I."/>
            <person name="Powell A.J."/>
            <person name="Barry K."/>
            <person name="Miller A.N."/>
            <person name="Grigoriev I.V."/>
            <person name="Debuchy R."/>
            <person name="Gladieux P."/>
            <person name="Hiltunen Thoren M."/>
            <person name="Johannesson H."/>
        </authorList>
    </citation>
    <scope>NUCLEOTIDE SEQUENCE</scope>
    <source>
        <strain evidence="3">FGSC 1904</strain>
    </source>
</reference>
<keyword evidence="4" id="KW-1185">Reference proteome</keyword>
<feature type="signal peptide" evidence="1">
    <location>
        <begin position="1"/>
        <end position="22"/>
    </location>
</feature>
<feature type="domain" description="Ecp2 effector protein-like" evidence="2">
    <location>
        <begin position="54"/>
        <end position="162"/>
    </location>
</feature>
<accession>A0AAE0U2I1</accession>
<dbReference type="Pfam" id="PF14856">
    <property type="entry name" value="Hce2"/>
    <property type="match status" value="1"/>
</dbReference>
<feature type="chain" id="PRO_5042039833" evidence="1">
    <location>
        <begin position="23"/>
        <end position="180"/>
    </location>
</feature>
<dbReference type="AlphaFoldDB" id="A0AAE0U2I1"/>
<dbReference type="EMBL" id="JAUTDP010000015">
    <property type="protein sequence ID" value="KAK3388613.1"/>
    <property type="molecule type" value="Genomic_DNA"/>
</dbReference>
<sequence length="180" mass="19746">MLVIVKTLVITLTSSLAALVSAAPTLGAFKHDSAHNGTNVHATSSGLPHMLFHDCSNEIYMNRSSGGSPLVEDCKYIADVMIPDFDHTPICWSWHDTVAREILSHGTCAVNIASRYPREPAGNLVEMCNKDIQDFIHYAIDNFRWTTPEGHDVVGAEAYASCPSDFPAYRCSAVYGLYHT</sequence>
<reference evidence="3" key="2">
    <citation type="submission" date="2023-07" db="EMBL/GenBank/DDBJ databases">
        <authorList>
            <consortium name="Lawrence Berkeley National Laboratory"/>
            <person name="Haridas S."/>
            <person name="Hensen N."/>
            <person name="Bonometti L."/>
            <person name="Westerberg I."/>
            <person name="Brannstrom I.O."/>
            <person name="Guillou S."/>
            <person name="Cros-Aarteil S."/>
            <person name="Calhoun S."/>
            <person name="Kuo A."/>
            <person name="Mondo S."/>
            <person name="Pangilinan J."/>
            <person name="Riley R."/>
            <person name="LaButti K."/>
            <person name="Andreopoulos B."/>
            <person name="Lipzen A."/>
            <person name="Chen C."/>
            <person name="Yanf M."/>
            <person name="Daum C."/>
            <person name="Ng V."/>
            <person name="Clum A."/>
            <person name="Steindorff A."/>
            <person name="Ohm R."/>
            <person name="Martin F."/>
            <person name="Silar P."/>
            <person name="Natvig D."/>
            <person name="Lalanne C."/>
            <person name="Gautier V."/>
            <person name="Ament-velasquez S.L."/>
            <person name="Kruys A."/>
            <person name="Hutchinson M.I."/>
            <person name="Powell A.J."/>
            <person name="Barry K."/>
            <person name="Miller A.N."/>
            <person name="Grigoriev I.V."/>
            <person name="Debuchy R."/>
            <person name="Gladieux P."/>
            <person name="Thoren M.H."/>
            <person name="Johannesson H."/>
        </authorList>
    </citation>
    <scope>NUCLEOTIDE SEQUENCE</scope>
    <source>
        <strain evidence="3">FGSC 1904</strain>
    </source>
</reference>
<name>A0AAE0U2I1_SORBR</name>
<evidence type="ECO:0000259" key="2">
    <source>
        <dbReference type="Pfam" id="PF14856"/>
    </source>
</evidence>
<comment type="caution">
    <text evidence="3">The sequence shown here is derived from an EMBL/GenBank/DDBJ whole genome shotgun (WGS) entry which is preliminary data.</text>
</comment>